<organism evidence="1 2">
    <name type="scientific">Yarrowia lipolytica</name>
    <name type="common">Candida lipolytica</name>
    <dbReference type="NCBI Taxonomy" id="4952"/>
    <lineage>
        <taxon>Eukaryota</taxon>
        <taxon>Fungi</taxon>
        <taxon>Dikarya</taxon>
        <taxon>Ascomycota</taxon>
        <taxon>Saccharomycotina</taxon>
        <taxon>Dipodascomycetes</taxon>
        <taxon>Dipodascales</taxon>
        <taxon>Dipodascales incertae sedis</taxon>
        <taxon>Yarrowia</taxon>
    </lineage>
</organism>
<dbReference type="AlphaFoldDB" id="A0A1D8N6Z7"/>
<sequence>MIVVRYEWGNVSVGFTWRNRALLLNKISNDPKFAEQRSTSAVPTSPHNELHCVDSLLPLHTSEVAGCTTIPIALVY</sequence>
<reference evidence="1 2" key="1">
    <citation type="journal article" date="2016" name="PLoS ONE">
        <title>Sequence Assembly of Yarrowia lipolytica Strain W29/CLIB89 Shows Transposable Element Diversity.</title>
        <authorList>
            <person name="Magnan C."/>
            <person name="Yu J."/>
            <person name="Chang I."/>
            <person name="Jahn E."/>
            <person name="Kanomata Y."/>
            <person name="Wu J."/>
            <person name="Zeller M."/>
            <person name="Oakes M."/>
            <person name="Baldi P."/>
            <person name="Sandmeyer S."/>
        </authorList>
    </citation>
    <scope>NUCLEOTIDE SEQUENCE [LARGE SCALE GENOMIC DNA]</scope>
    <source>
        <strain evidence="2">CLIB89(W29)</strain>
    </source>
</reference>
<protein>
    <submittedName>
        <fullName evidence="1">Uncharacterized protein</fullName>
    </submittedName>
</protein>
<name>A0A1D8N6Z7_YARLL</name>
<proteinExistence type="predicted"/>
<gene>
    <name evidence="1" type="ORF">YALI1_B11034g</name>
</gene>
<accession>A0A1D8N6Z7</accession>
<dbReference type="Proteomes" id="UP000182444">
    <property type="component" value="Chromosome 1B"/>
</dbReference>
<dbReference type="GeneID" id="94582697"/>
<evidence type="ECO:0000313" key="2">
    <source>
        <dbReference type="Proteomes" id="UP000182444"/>
    </source>
</evidence>
<evidence type="ECO:0000313" key="1">
    <source>
        <dbReference type="EMBL" id="AOW01402.1"/>
    </source>
</evidence>
<dbReference type="EMBL" id="CP017554">
    <property type="protein sequence ID" value="AOW01402.1"/>
    <property type="molecule type" value="Genomic_DNA"/>
</dbReference>
<dbReference type="VEuPathDB" id="FungiDB:YALI1_B11034g"/>
<dbReference type="RefSeq" id="XP_068138143.1">
    <property type="nucleotide sequence ID" value="XM_068282042.1"/>
</dbReference>